<evidence type="ECO:0000313" key="10">
    <source>
        <dbReference type="Proteomes" id="UP000000292"/>
    </source>
</evidence>
<reference evidence="9 10" key="1">
    <citation type="journal article" date="2011" name="J. Bacteriol.">
        <title>Complete Genome Sequence of Alicyclobacillus acidocaldarius Strain Tc-4-1.</title>
        <authorList>
            <person name="Chen Y."/>
            <person name="He Y."/>
            <person name="Zhang B."/>
            <person name="Yang J."/>
            <person name="Li W."/>
            <person name="Dong Z."/>
            <person name="Hu S."/>
        </authorList>
    </citation>
    <scope>NUCLEOTIDE SEQUENCE [LARGE SCALE GENOMIC DNA]</scope>
    <source>
        <strain evidence="9 10">Tc-4-1</strain>
    </source>
</reference>
<organism evidence="9 10">
    <name type="scientific">Alicyclobacillus acidocaldarius (strain Tc-4-1)</name>
    <name type="common">Bacillus acidocaldarius</name>
    <dbReference type="NCBI Taxonomy" id="1048834"/>
    <lineage>
        <taxon>Bacteria</taxon>
        <taxon>Bacillati</taxon>
        <taxon>Bacillota</taxon>
        <taxon>Bacilli</taxon>
        <taxon>Bacillales</taxon>
        <taxon>Alicyclobacillaceae</taxon>
        <taxon>Alicyclobacillus</taxon>
    </lineage>
</organism>
<dbReference type="Gene3D" id="3.50.50.60">
    <property type="entry name" value="FAD/NAD(P)-binding domain"/>
    <property type="match status" value="1"/>
</dbReference>
<dbReference type="HAMAP" id="MF_00212">
    <property type="entry name" value="MQO"/>
    <property type="match status" value="1"/>
</dbReference>
<comment type="pathway">
    <text evidence="3 8">Carbohydrate metabolism; tricarboxylic acid cycle; oxaloacetate from (S)-malate (quinone route): step 1/1.</text>
</comment>
<dbReference type="InterPro" id="IPR036188">
    <property type="entry name" value="FAD/NAD-bd_sf"/>
</dbReference>
<accession>F8IFT3</accession>
<dbReference type="PANTHER" id="PTHR43104">
    <property type="entry name" value="L-2-HYDROXYGLUTARATE DEHYDROGENASE, MITOCHONDRIAL"/>
    <property type="match status" value="1"/>
</dbReference>
<keyword evidence="7 8" id="KW-0560">Oxidoreductase</keyword>
<keyword evidence="4 8" id="KW-0816">Tricarboxylic acid cycle</keyword>
<protein>
    <recommendedName>
        <fullName evidence="8">Probable malate:quinone oxidoreductase</fullName>
        <ecNumber evidence="8">1.1.5.4</ecNumber>
    </recommendedName>
    <alternativeName>
        <fullName evidence="8">MQO</fullName>
    </alternativeName>
    <alternativeName>
        <fullName evidence="8">Malate dehydrogenase [quinone]</fullName>
    </alternativeName>
</protein>
<dbReference type="GO" id="GO:0008924">
    <property type="term" value="F:L-malate dehydrogenase (quinone) activity"/>
    <property type="evidence" value="ECO:0007669"/>
    <property type="project" value="UniProtKB-UniRule"/>
</dbReference>
<dbReference type="Proteomes" id="UP000000292">
    <property type="component" value="Chromosome"/>
</dbReference>
<keyword evidence="6 8" id="KW-0274">FAD</keyword>
<dbReference type="EC" id="1.1.5.4" evidence="8"/>
<evidence type="ECO:0000313" key="9">
    <source>
        <dbReference type="EMBL" id="AEJ44167.1"/>
    </source>
</evidence>
<evidence type="ECO:0000256" key="6">
    <source>
        <dbReference type="ARBA" id="ARBA00022827"/>
    </source>
</evidence>
<evidence type="ECO:0000256" key="7">
    <source>
        <dbReference type="ARBA" id="ARBA00023002"/>
    </source>
</evidence>
<evidence type="ECO:0000256" key="8">
    <source>
        <dbReference type="HAMAP-Rule" id="MF_00212"/>
    </source>
</evidence>
<dbReference type="PANTHER" id="PTHR43104:SF2">
    <property type="entry name" value="L-2-HYDROXYGLUTARATE DEHYDROGENASE, MITOCHONDRIAL"/>
    <property type="match status" value="1"/>
</dbReference>
<comment type="catalytic activity">
    <reaction evidence="1 8">
        <text>(S)-malate + a quinone = a quinol + oxaloacetate</text>
        <dbReference type="Rhea" id="RHEA:46012"/>
        <dbReference type="ChEBI" id="CHEBI:15589"/>
        <dbReference type="ChEBI" id="CHEBI:16452"/>
        <dbReference type="ChEBI" id="CHEBI:24646"/>
        <dbReference type="ChEBI" id="CHEBI:132124"/>
        <dbReference type="EC" id="1.1.5.4"/>
    </reaction>
</comment>
<sequence>MIYTLYGLSKSVEWRGNRLFSARRCRSAEGRTVWFAPRVKAGSHQHKDGIDMDGKTRSDVALIGGGIMSATLGTLFRQLAPEWTITVFERLDEVAVESSNEWNNAGTGHSALCELNYTVEKPDGSIDISKAIQVNEQFLVSRQFWSFLVRQGIIEHPRDFIVPVPHMSFVQGETNVAFLKKRHQLLSQHPLFQGMEYSEDPERLREWIPLMMKDRKLDRPIAATWIASGTDVNFGALTRMLFHYLEREGVDVQCGKEVQDLKRTRDGMWQLRVRDVKTGTTYEHVSKFVFVGAGGWSLLLLQKSGIEEGKGIGGFPVSGLFMVCENPEIVRQHRAKVYGKAPVGAPPMSVPHLDSRVIGGREYVLFGPFAGFSPRFLKTGSMLDLFKSVKLHNLSTLLAAGAKNASLTLYLIRQLMLTKKQRMDELREFVPTARDEDWRLVVAGQRVQVIKRHPRGELQFGTEVVSAKDGSIAALLGASPGASVVVSIMLEVIRKCFPDRLPEWENKIREMIPSYGVTLRDRPDLMRSIQAETAEVLGLHQMEARTDA</sequence>
<dbReference type="NCBIfam" id="NF003606">
    <property type="entry name" value="PRK05257.2-1"/>
    <property type="match status" value="1"/>
</dbReference>
<comment type="similarity">
    <text evidence="8">Belongs to the MQO family.</text>
</comment>
<evidence type="ECO:0000256" key="5">
    <source>
        <dbReference type="ARBA" id="ARBA00022630"/>
    </source>
</evidence>
<proteinExistence type="inferred from homology"/>
<evidence type="ECO:0000256" key="1">
    <source>
        <dbReference type="ARBA" id="ARBA00001139"/>
    </source>
</evidence>
<dbReference type="Pfam" id="PF06039">
    <property type="entry name" value="Mqo"/>
    <property type="match status" value="1"/>
</dbReference>
<dbReference type="EMBL" id="CP002902">
    <property type="protein sequence ID" value="AEJ44167.1"/>
    <property type="molecule type" value="Genomic_DNA"/>
</dbReference>
<dbReference type="UniPathway" id="UPA00223">
    <property type="reaction ID" value="UER01008"/>
</dbReference>
<dbReference type="NCBIfam" id="NF003605">
    <property type="entry name" value="PRK05257.1-4"/>
    <property type="match status" value="1"/>
</dbReference>
<dbReference type="AlphaFoldDB" id="F8IFT3"/>
<dbReference type="NCBIfam" id="TIGR01320">
    <property type="entry name" value="mal_quin_oxido"/>
    <property type="match status" value="1"/>
</dbReference>
<dbReference type="NCBIfam" id="NF009875">
    <property type="entry name" value="PRK13339.1"/>
    <property type="match status" value="1"/>
</dbReference>
<gene>
    <name evidence="8 9" type="primary">mqo</name>
    <name evidence="9" type="ordered locus">TC41_2264</name>
</gene>
<dbReference type="GO" id="GO:0047545">
    <property type="term" value="F:(S)-2-hydroxyglutarate dehydrogenase activity"/>
    <property type="evidence" value="ECO:0007669"/>
    <property type="project" value="TreeGrafter"/>
</dbReference>
<dbReference type="STRING" id="1048834.TC41_2264"/>
<evidence type="ECO:0000256" key="3">
    <source>
        <dbReference type="ARBA" id="ARBA00005012"/>
    </source>
</evidence>
<reference evidence="10" key="2">
    <citation type="submission" date="2011-06" db="EMBL/GenBank/DDBJ databases">
        <title>The complete genome sequence of Alicyclobacillus acidocaldarius sp. Tc-4-1.</title>
        <authorList>
            <person name="Chen Y."/>
            <person name="He Y."/>
            <person name="Dong Z."/>
            <person name="Hu S."/>
        </authorList>
    </citation>
    <scope>NUCLEOTIDE SEQUENCE [LARGE SCALE GENOMIC DNA]</scope>
    <source>
        <strain evidence="10">Tc-4-1</strain>
    </source>
</reference>
<evidence type="ECO:0000256" key="2">
    <source>
        <dbReference type="ARBA" id="ARBA00001974"/>
    </source>
</evidence>
<dbReference type="NCBIfam" id="NF003608">
    <property type="entry name" value="PRK05257.2-4"/>
    <property type="match status" value="1"/>
</dbReference>
<dbReference type="GO" id="GO:0006099">
    <property type="term" value="P:tricarboxylic acid cycle"/>
    <property type="evidence" value="ECO:0007669"/>
    <property type="project" value="UniProtKB-UniRule"/>
</dbReference>
<dbReference type="eggNOG" id="COG0579">
    <property type="taxonomic scope" value="Bacteria"/>
</dbReference>
<dbReference type="InterPro" id="IPR006231">
    <property type="entry name" value="MQO"/>
</dbReference>
<dbReference type="SUPFAM" id="SSF51905">
    <property type="entry name" value="FAD/NAD(P)-binding domain"/>
    <property type="match status" value="1"/>
</dbReference>
<name>F8IFT3_ALIAT</name>
<dbReference type="PATRIC" id="fig|1048834.4.peg.2141"/>
<comment type="cofactor">
    <cofactor evidence="2 8">
        <name>FAD</name>
        <dbReference type="ChEBI" id="CHEBI:57692"/>
    </cofactor>
</comment>
<dbReference type="NCBIfam" id="NF003603">
    <property type="entry name" value="PRK05257.1-1"/>
    <property type="match status" value="1"/>
</dbReference>
<dbReference type="NCBIfam" id="NF003604">
    <property type="entry name" value="PRK05257.1-3"/>
    <property type="match status" value="1"/>
</dbReference>
<evidence type="ECO:0000256" key="4">
    <source>
        <dbReference type="ARBA" id="ARBA00022532"/>
    </source>
</evidence>
<keyword evidence="5 8" id="KW-0285">Flavoprotein</keyword>
<dbReference type="NCBIfam" id="NF003611">
    <property type="entry name" value="PRK05257.3-2"/>
    <property type="match status" value="1"/>
</dbReference>
<dbReference type="HOGENOM" id="CLU_028151_0_0_9"/>
<dbReference type="Gene3D" id="3.30.9.10">
    <property type="entry name" value="D-Amino Acid Oxidase, subunit A, domain 2"/>
    <property type="match status" value="1"/>
</dbReference>
<dbReference type="KEGG" id="aad:TC41_2264"/>